<keyword evidence="1" id="KW-0805">Transcription regulation</keyword>
<dbReference type="InterPro" id="IPR011991">
    <property type="entry name" value="ArsR-like_HTH"/>
</dbReference>
<dbReference type="GO" id="GO:0045892">
    <property type="term" value="P:negative regulation of DNA-templated transcription"/>
    <property type="evidence" value="ECO:0007669"/>
    <property type="project" value="TreeGrafter"/>
</dbReference>
<dbReference type="InParanoid" id="M0MNY3"/>
<keyword evidence="3" id="KW-0804">Transcription</keyword>
<feature type="domain" description="HTH iclR-type" evidence="4">
    <location>
        <begin position="11"/>
        <end position="70"/>
    </location>
</feature>
<feature type="domain" description="IclR-ED" evidence="5">
    <location>
        <begin position="71"/>
        <end position="255"/>
    </location>
</feature>
<organism evidence="6 7">
    <name type="scientific">Halococcus saccharolyticus DSM 5350</name>
    <dbReference type="NCBI Taxonomy" id="1227455"/>
    <lineage>
        <taxon>Archaea</taxon>
        <taxon>Methanobacteriati</taxon>
        <taxon>Methanobacteriota</taxon>
        <taxon>Stenosarchaea group</taxon>
        <taxon>Halobacteria</taxon>
        <taxon>Halobacteriales</taxon>
        <taxon>Halococcaceae</taxon>
        <taxon>Halococcus</taxon>
    </lineage>
</organism>
<evidence type="ECO:0000313" key="7">
    <source>
        <dbReference type="Proteomes" id="UP000011669"/>
    </source>
</evidence>
<dbReference type="PATRIC" id="fig|1227455.4.peg.355"/>
<evidence type="ECO:0000259" key="4">
    <source>
        <dbReference type="PROSITE" id="PS51077"/>
    </source>
</evidence>
<proteinExistence type="predicted"/>
<dbReference type="GO" id="GO:0003677">
    <property type="term" value="F:DNA binding"/>
    <property type="evidence" value="ECO:0007669"/>
    <property type="project" value="UniProtKB-KW"/>
</dbReference>
<evidence type="ECO:0000256" key="1">
    <source>
        <dbReference type="ARBA" id="ARBA00023015"/>
    </source>
</evidence>
<dbReference type="RefSeq" id="WP_006076144.1">
    <property type="nucleotide sequence ID" value="NZ_AOMD01000005.1"/>
</dbReference>
<dbReference type="AlphaFoldDB" id="M0MNY3"/>
<dbReference type="PROSITE" id="PS51077">
    <property type="entry name" value="HTH_ICLR"/>
    <property type="match status" value="1"/>
</dbReference>
<reference evidence="6 7" key="1">
    <citation type="journal article" date="2014" name="PLoS Genet.">
        <title>Phylogenetically driven sequencing of extremely halophilic archaea reveals strategies for static and dynamic osmo-response.</title>
        <authorList>
            <person name="Becker E.A."/>
            <person name="Seitzer P.M."/>
            <person name="Tritt A."/>
            <person name="Larsen D."/>
            <person name="Krusor M."/>
            <person name="Yao A.I."/>
            <person name="Wu D."/>
            <person name="Madern D."/>
            <person name="Eisen J.A."/>
            <person name="Darling A.E."/>
            <person name="Facciotti M.T."/>
        </authorList>
    </citation>
    <scope>NUCLEOTIDE SEQUENCE [LARGE SCALE GENOMIC DNA]</scope>
    <source>
        <strain evidence="6 7">DSM 5350</strain>
    </source>
</reference>
<dbReference type="PROSITE" id="PS51078">
    <property type="entry name" value="ICLR_ED"/>
    <property type="match status" value="1"/>
</dbReference>
<evidence type="ECO:0000256" key="2">
    <source>
        <dbReference type="ARBA" id="ARBA00023125"/>
    </source>
</evidence>
<keyword evidence="7" id="KW-1185">Reference proteome</keyword>
<dbReference type="Gene3D" id="1.10.10.10">
    <property type="entry name" value="Winged helix-like DNA-binding domain superfamily/Winged helix DNA-binding domain"/>
    <property type="match status" value="1"/>
</dbReference>
<protein>
    <submittedName>
        <fullName evidence="6">Transcriptional regulator, IclR family protein</fullName>
    </submittedName>
</protein>
<dbReference type="InterPro" id="IPR005471">
    <property type="entry name" value="Tscrpt_reg_IclR_N"/>
</dbReference>
<dbReference type="EMBL" id="AOMD01000005">
    <property type="protein sequence ID" value="EMA47422.1"/>
    <property type="molecule type" value="Genomic_DNA"/>
</dbReference>
<dbReference type="SUPFAM" id="SSF46785">
    <property type="entry name" value="Winged helix' DNA-binding domain"/>
    <property type="match status" value="1"/>
</dbReference>
<keyword evidence="2" id="KW-0238">DNA-binding</keyword>
<gene>
    <name evidence="6" type="ORF">C449_01711</name>
</gene>
<evidence type="ECO:0000259" key="5">
    <source>
        <dbReference type="PROSITE" id="PS51078"/>
    </source>
</evidence>
<evidence type="ECO:0000256" key="3">
    <source>
        <dbReference type="ARBA" id="ARBA00023163"/>
    </source>
</evidence>
<dbReference type="OrthoDB" id="14763at2157"/>
<dbReference type="Proteomes" id="UP000011669">
    <property type="component" value="Unassembled WGS sequence"/>
</dbReference>
<sequence length="260" mass="28165">MTPDADGAKTINSVDNAVRILDELLARETAGVTELGEAVGLSKATVHHYLTTLRQHGFVQQVDGTYRLGLRPLSYGGAAREREAVFQSGKEGVDRLAATTGETARLVVERNGYAVTLYQSSERPHEEIPTTLGTREDLHSTAAGKAMLAALDDSYLDAFLEREELTRHTRNTIVDPATLRAEIADVRSRGIAFDDNEQFEGVRCVSTPLVTDAGGLLGALSVSSSTANRSDEAFEEEFPQALQNVAGVIEINTAYRGWVE</sequence>
<comment type="caution">
    <text evidence="6">The sequence shown here is derived from an EMBL/GenBank/DDBJ whole genome shotgun (WGS) entry which is preliminary data.</text>
</comment>
<dbReference type="InterPro" id="IPR036388">
    <property type="entry name" value="WH-like_DNA-bd_sf"/>
</dbReference>
<dbReference type="GO" id="GO:0003700">
    <property type="term" value="F:DNA-binding transcription factor activity"/>
    <property type="evidence" value="ECO:0007669"/>
    <property type="project" value="TreeGrafter"/>
</dbReference>
<dbReference type="SMART" id="SM00346">
    <property type="entry name" value="HTH_ICLR"/>
    <property type="match status" value="1"/>
</dbReference>
<dbReference type="Pfam" id="PF01614">
    <property type="entry name" value="IclR_C"/>
    <property type="match status" value="1"/>
</dbReference>
<evidence type="ECO:0000313" key="6">
    <source>
        <dbReference type="EMBL" id="EMA47422.1"/>
    </source>
</evidence>
<name>M0MNY3_9EURY</name>
<dbReference type="Gene3D" id="3.30.450.40">
    <property type="match status" value="1"/>
</dbReference>
<dbReference type="InterPro" id="IPR050707">
    <property type="entry name" value="HTH_MetabolicPath_Reg"/>
</dbReference>
<dbReference type="PANTHER" id="PTHR30136">
    <property type="entry name" value="HELIX-TURN-HELIX TRANSCRIPTIONAL REGULATOR, ICLR FAMILY"/>
    <property type="match status" value="1"/>
</dbReference>
<dbReference type="SUPFAM" id="SSF55781">
    <property type="entry name" value="GAF domain-like"/>
    <property type="match status" value="1"/>
</dbReference>
<dbReference type="CDD" id="cd00090">
    <property type="entry name" value="HTH_ARSR"/>
    <property type="match status" value="1"/>
</dbReference>
<dbReference type="InterPro" id="IPR014757">
    <property type="entry name" value="Tscrpt_reg_IclR_C"/>
</dbReference>
<dbReference type="Pfam" id="PF09339">
    <property type="entry name" value="HTH_IclR"/>
    <property type="match status" value="1"/>
</dbReference>
<dbReference type="InterPro" id="IPR029016">
    <property type="entry name" value="GAF-like_dom_sf"/>
</dbReference>
<dbReference type="PANTHER" id="PTHR30136:SF35">
    <property type="entry name" value="HTH-TYPE TRANSCRIPTIONAL REGULATOR RV1719"/>
    <property type="match status" value="1"/>
</dbReference>
<dbReference type="InterPro" id="IPR036390">
    <property type="entry name" value="WH_DNA-bd_sf"/>
</dbReference>
<accession>M0MNY3</accession>